<evidence type="ECO:0000313" key="3">
    <source>
        <dbReference type="Proteomes" id="UP000482800"/>
    </source>
</evidence>
<gene>
    <name evidence="2" type="ORF">Phou_072760</name>
</gene>
<evidence type="ECO:0000256" key="1">
    <source>
        <dbReference type="SAM" id="SignalP"/>
    </source>
</evidence>
<feature type="signal peptide" evidence="1">
    <location>
        <begin position="1"/>
        <end position="20"/>
    </location>
</feature>
<dbReference type="AlphaFoldDB" id="A0A6V8KMB6"/>
<sequence>MAAAAAGVLLLFAAPAAAPAHSRGGCTDRFLFCEDFERLPLGGAASLKWA</sequence>
<keyword evidence="1" id="KW-0732">Signal</keyword>
<accession>A0A6V8KMB6</accession>
<dbReference type="Proteomes" id="UP000482800">
    <property type="component" value="Unassembled WGS sequence"/>
</dbReference>
<reference evidence="2 3" key="2">
    <citation type="submission" date="2020-03" db="EMBL/GenBank/DDBJ databases">
        <authorList>
            <person name="Ichikawa N."/>
            <person name="Kimura A."/>
            <person name="Kitahashi Y."/>
            <person name="Uohara A."/>
        </authorList>
    </citation>
    <scope>NUCLEOTIDE SEQUENCE [LARGE SCALE GENOMIC DNA]</scope>
    <source>
        <strain evidence="2 3">NBRC 108639</strain>
    </source>
</reference>
<dbReference type="EMBL" id="BLPF01000003">
    <property type="protein sequence ID" value="GFJ83096.1"/>
    <property type="molecule type" value="Genomic_DNA"/>
</dbReference>
<feature type="chain" id="PRO_5028906144" evidence="1">
    <location>
        <begin position="21"/>
        <end position="50"/>
    </location>
</feature>
<protein>
    <submittedName>
        <fullName evidence="2">Uncharacterized protein</fullName>
    </submittedName>
</protein>
<reference evidence="2 3" key="1">
    <citation type="submission" date="2020-03" db="EMBL/GenBank/DDBJ databases">
        <title>Whole genome shotgun sequence of Phytohabitans houttuyneae NBRC 108639.</title>
        <authorList>
            <person name="Komaki H."/>
            <person name="Tamura T."/>
        </authorList>
    </citation>
    <scope>NUCLEOTIDE SEQUENCE [LARGE SCALE GENOMIC DNA]</scope>
    <source>
        <strain evidence="2 3">NBRC 108639</strain>
    </source>
</reference>
<name>A0A6V8KMB6_9ACTN</name>
<keyword evidence="3" id="KW-1185">Reference proteome</keyword>
<proteinExistence type="predicted"/>
<organism evidence="2 3">
    <name type="scientific">Phytohabitans houttuyneae</name>
    <dbReference type="NCBI Taxonomy" id="1076126"/>
    <lineage>
        <taxon>Bacteria</taxon>
        <taxon>Bacillati</taxon>
        <taxon>Actinomycetota</taxon>
        <taxon>Actinomycetes</taxon>
        <taxon>Micromonosporales</taxon>
        <taxon>Micromonosporaceae</taxon>
    </lineage>
</organism>
<evidence type="ECO:0000313" key="2">
    <source>
        <dbReference type="EMBL" id="GFJ83096.1"/>
    </source>
</evidence>
<comment type="caution">
    <text evidence="2">The sequence shown here is derived from an EMBL/GenBank/DDBJ whole genome shotgun (WGS) entry which is preliminary data.</text>
</comment>